<dbReference type="GeneID" id="89969978"/>
<dbReference type="Pfam" id="PF14420">
    <property type="entry name" value="Clr5"/>
    <property type="match status" value="1"/>
</dbReference>
<dbReference type="RefSeq" id="XP_064706925.1">
    <property type="nucleotide sequence ID" value="XM_064845380.1"/>
</dbReference>
<feature type="region of interest" description="Disordered" evidence="1">
    <location>
        <begin position="84"/>
        <end position="120"/>
    </location>
</feature>
<accession>A0AAV9NB85</accession>
<feature type="domain" description="Clr5" evidence="2">
    <location>
        <begin position="32"/>
        <end position="84"/>
    </location>
</feature>
<gene>
    <name evidence="3" type="ORF">LTR84_001762</name>
</gene>
<dbReference type="PANTHER" id="PTHR38788">
    <property type="entry name" value="CLR5 DOMAIN-CONTAINING PROTEIN"/>
    <property type="match status" value="1"/>
</dbReference>
<name>A0AAV9NB85_9EURO</name>
<proteinExistence type="predicted"/>
<dbReference type="AlphaFoldDB" id="A0AAV9NB85"/>
<feature type="compositionally biased region" description="Basic and acidic residues" evidence="1">
    <location>
        <begin position="96"/>
        <end position="109"/>
    </location>
</feature>
<evidence type="ECO:0000313" key="3">
    <source>
        <dbReference type="EMBL" id="KAK5053800.1"/>
    </source>
</evidence>
<evidence type="ECO:0000256" key="1">
    <source>
        <dbReference type="SAM" id="MobiDB-lite"/>
    </source>
</evidence>
<evidence type="ECO:0000313" key="4">
    <source>
        <dbReference type="Proteomes" id="UP001358417"/>
    </source>
</evidence>
<evidence type="ECO:0000259" key="2">
    <source>
        <dbReference type="Pfam" id="PF14420"/>
    </source>
</evidence>
<reference evidence="3 4" key="1">
    <citation type="submission" date="2023-08" db="EMBL/GenBank/DDBJ databases">
        <title>Black Yeasts Isolated from many extreme environments.</title>
        <authorList>
            <person name="Coleine C."/>
            <person name="Stajich J.E."/>
            <person name="Selbmann L."/>
        </authorList>
    </citation>
    <scope>NUCLEOTIDE SEQUENCE [LARGE SCALE GENOMIC DNA]</scope>
    <source>
        <strain evidence="3 4">CCFEE 5792</strain>
    </source>
</reference>
<comment type="caution">
    <text evidence="3">The sequence shown here is derived from an EMBL/GenBank/DDBJ whole genome shotgun (WGS) entry which is preliminary data.</text>
</comment>
<dbReference type="InterPro" id="IPR025676">
    <property type="entry name" value="Clr5_dom"/>
</dbReference>
<keyword evidence="4" id="KW-1185">Reference proteome</keyword>
<sequence>MIAKPPKLPSLIPWPSYPTANVAVAPYSAPTQDEWMAVYPEIERLYIRERRKLRYIMQYMEKTHGFKATVQMYKKRFTKWGFQKNSRRSASNKLTPDTHNESSIRRSNEHNAPGKLGSARGISELSHQDSLVLMFLSNVRISTMAFFDSVQSPQVRLVPFQQQPPSSDERWPDSVKEVSFAFKVAIDLLDRGYGELGGKTARKAFMLIEDILTVESPVLVWNLLEMMHHMVVMQHLRLFKMLLAYLIGLVKGRLPVMHPLPIMLHGLREIVVSLRSSVSTPESCSADSSASSSPSSSYKDDRNLVPLESLELSRSLSCLIKRGWILNAEILLNHFDLRFLQLYCRVHWDSCSIAPPTAVFLEMDRWYDQVGAGTTTKSIMPTTHANFPPKITPSEKDRILQDLIKPLVGRQVDKQLSPTFDALRVETMATLRKYGGPILKKTVEFTGDTTLLLRLVAVLVTVDVLHEWPSVVGSSLNRDYTTRMPQADADHVAYVMRILIDLDPKLCGNKIDSPKELLDQLRSVVALREYARGETYPQVVQEMLMLKDALNAAGEHREAEQVGHSALLRMKKYTQDVPVDFT</sequence>
<feature type="region of interest" description="Disordered" evidence="1">
    <location>
        <begin position="280"/>
        <end position="301"/>
    </location>
</feature>
<protein>
    <recommendedName>
        <fullName evidence="2">Clr5 domain-containing protein</fullName>
    </recommendedName>
</protein>
<dbReference type="EMBL" id="JAVRRD010000011">
    <property type="protein sequence ID" value="KAK5053800.1"/>
    <property type="molecule type" value="Genomic_DNA"/>
</dbReference>
<organism evidence="3 4">
    <name type="scientific">Exophiala bonariae</name>
    <dbReference type="NCBI Taxonomy" id="1690606"/>
    <lineage>
        <taxon>Eukaryota</taxon>
        <taxon>Fungi</taxon>
        <taxon>Dikarya</taxon>
        <taxon>Ascomycota</taxon>
        <taxon>Pezizomycotina</taxon>
        <taxon>Eurotiomycetes</taxon>
        <taxon>Chaetothyriomycetidae</taxon>
        <taxon>Chaetothyriales</taxon>
        <taxon>Herpotrichiellaceae</taxon>
        <taxon>Exophiala</taxon>
    </lineage>
</organism>
<dbReference type="Proteomes" id="UP001358417">
    <property type="component" value="Unassembled WGS sequence"/>
</dbReference>
<feature type="compositionally biased region" description="Low complexity" evidence="1">
    <location>
        <begin position="280"/>
        <end position="297"/>
    </location>
</feature>
<dbReference type="PANTHER" id="PTHR38788:SF3">
    <property type="entry name" value="CLR5 DOMAIN-CONTAINING PROTEIN"/>
    <property type="match status" value="1"/>
</dbReference>